<name>A0A521CHT6_9FLAO</name>
<evidence type="ECO:0000313" key="2">
    <source>
        <dbReference type="Proteomes" id="UP000316916"/>
    </source>
</evidence>
<proteinExistence type="predicted"/>
<dbReference type="EMBL" id="FXTC01000003">
    <property type="protein sequence ID" value="SMO58301.1"/>
    <property type="molecule type" value="Genomic_DNA"/>
</dbReference>
<sequence length="147" mass="17184">MNFFRKYTLLIFLILFIGLYTANNYFINNFKNLYKNEGSYAIGIVKNINAFGRSGHDFVYTFNVNGKKYKSVCSAGNLSSDEFNKYVGKSFLVIYLKSNIYNNRLYISVPVNPNDNEKALKEIVKNSYTKRKLDSVPYPGFFWENYF</sequence>
<dbReference type="Proteomes" id="UP000316916">
    <property type="component" value="Unassembled WGS sequence"/>
</dbReference>
<gene>
    <name evidence="1" type="ORF">SAMN06265171_1032</name>
</gene>
<keyword evidence="2" id="KW-1185">Reference proteome</keyword>
<organism evidence="1 2">
    <name type="scientific">Chryseobacterium rhizoplanae</name>
    <dbReference type="NCBI Taxonomy" id="1609531"/>
    <lineage>
        <taxon>Bacteria</taxon>
        <taxon>Pseudomonadati</taxon>
        <taxon>Bacteroidota</taxon>
        <taxon>Flavobacteriia</taxon>
        <taxon>Flavobacteriales</taxon>
        <taxon>Weeksellaceae</taxon>
        <taxon>Chryseobacterium group</taxon>
        <taxon>Chryseobacterium</taxon>
    </lineage>
</organism>
<reference evidence="1 2" key="1">
    <citation type="submission" date="2017-05" db="EMBL/GenBank/DDBJ databases">
        <authorList>
            <person name="Varghese N."/>
            <person name="Submissions S."/>
        </authorList>
    </citation>
    <scope>NUCLEOTIDE SEQUENCE [LARGE SCALE GENOMIC DNA]</scope>
    <source>
        <strain evidence="1 2">DSM 29371</strain>
    </source>
</reference>
<evidence type="ECO:0000313" key="1">
    <source>
        <dbReference type="EMBL" id="SMO58301.1"/>
    </source>
</evidence>
<accession>A0A521CHT6</accession>
<protein>
    <submittedName>
        <fullName evidence="1">Uncharacterized protein</fullName>
    </submittedName>
</protein>
<dbReference type="AlphaFoldDB" id="A0A521CHT6"/>
<dbReference type="RefSeq" id="WP_167498835.1">
    <property type="nucleotide sequence ID" value="NZ_FXTC01000003.1"/>
</dbReference>